<keyword evidence="1" id="KW-0812">Transmembrane</keyword>
<evidence type="ECO:0000256" key="1">
    <source>
        <dbReference type="SAM" id="Phobius"/>
    </source>
</evidence>
<keyword evidence="1" id="KW-0472">Membrane</keyword>
<keyword evidence="3" id="KW-1185">Reference proteome</keyword>
<dbReference type="AlphaFoldDB" id="A0A660L324"/>
<evidence type="ECO:0008006" key="4">
    <source>
        <dbReference type="Google" id="ProtNLM"/>
    </source>
</evidence>
<dbReference type="Proteomes" id="UP000278962">
    <property type="component" value="Unassembled WGS sequence"/>
</dbReference>
<dbReference type="EMBL" id="RBIL01000002">
    <property type="protein sequence ID" value="RKQ87329.1"/>
    <property type="molecule type" value="Genomic_DNA"/>
</dbReference>
<name>A0A660L324_9ACTN</name>
<feature type="transmembrane region" description="Helical" evidence="1">
    <location>
        <begin position="62"/>
        <end position="82"/>
    </location>
</feature>
<feature type="transmembrane region" description="Helical" evidence="1">
    <location>
        <begin position="20"/>
        <end position="50"/>
    </location>
</feature>
<keyword evidence="1" id="KW-1133">Transmembrane helix</keyword>
<gene>
    <name evidence="2" type="ORF">C8N24_5350</name>
</gene>
<accession>A0A660L324</accession>
<organism evidence="2 3">
    <name type="scientific">Solirubrobacter pauli</name>
    <dbReference type="NCBI Taxonomy" id="166793"/>
    <lineage>
        <taxon>Bacteria</taxon>
        <taxon>Bacillati</taxon>
        <taxon>Actinomycetota</taxon>
        <taxon>Thermoleophilia</taxon>
        <taxon>Solirubrobacterales</taxon>
        <taxon>Solirubrobacteraceae</taxon>
        <taxon>Solirubrobacter</taxon>
    </lineage>
</organism>
<sequence>MRMQLTTRAPLAVPSLVVGVLSAVLLVFGPVLFALIAAVGAIVMGGIALADVKSHGYQGHGFAVGGMIVSGTVLALAFIFMVSTAG</sequence>
<evidence type="ECO:0000313" key="2">
    <source>
        <dbReference type="EMBL" id="RKQ87329.1"/>
    </source>
</evidence>
<protein>
    <recommendedName>
        <fullName evidence="4">DUF4190 domain-containing protein</fullName>
    </recommendedName>
</protein>
<proteinExistence type="predicted"/>
<comment type="caution">
    <text evidence="2">The sequence shown here is derived from an EMBL/GenBank/DDBJ whole genome shotgun (WGS) entry which is preliminary data.</text>
</comment>
<evidence type="ECO:0000313" key="3">
    <source>
        <dbReference type="Proteomes" id="UP000278962"/>
    </source>
</evidence>
<reference evidence="2 3" key="1">
    <citation type="submission" date="2018-10" db="EMBL/GenBank/DDBJ databases">
        <title>Genomic Encyclopedia of Archaeal and Bacterial Type Strains, Phase II (KMG-II): from individual species to whole genera.</title>
        <authorList>
            <person name="Goeker M."/>
        </authorList>
    </citation>
    <scope>NUCLEOTIDE SEQUENCE [LARGE SCALE GENOMIC DNA]</scope>
    <source>
        <strain evidence="2 3">DSM 14954</strain>
    </source>
</reference>